<evidence type="ECO:0000313" key="3">
    <source>
        <dbReference type="Proteomes" id="UP000196655"/>
    </source>
</evidence>
<proteinExistence type="predicted"/>
<dbReference type="AlphaFoldDB" id="A0A211ZMU3"/>
<accession>A0A211ZMU3</accession>
<keyword evidence="3" id="KW-1185">Reference proteome</keyword>
<dbReference type="InterPro" id="IPR008613">
    <property type="entry name" value="Excalibur_Ca-bd_domain"/>
</dbReference>
<feature type="domain" description="Excalibur calcium-binding" evidence="1">
    <location>
        <begin position="38"/>
        <end position="74"/>
    </location>
</feature>
<dbReference type="OrthoDB" id="5366081at2"/>
<dbReference type="RefSeq" id="WP_088151634.1">
    <property type="nucleotide sequence ID" value="NZ_NHON01000022.1"/>
</dbReference>
<evidence type="ECO:0000313" key="2">
    <source>
        <dbReference type="EMBL" id="OWJ66595.1"/>
    </source>
</evidence>
<protein>
    <recommendedName>
        <fullName evidence="1">Excalibur calcium-binding domain-containing protein</fullName>
    </recommendedName>
</protein>
<sequence length="78" mass="8543">MRWLVRMAPPLLVTAGLVMGGFMNSPWPPGPTIRHLAAFPNCAMARWVELAPARAGEPGYYARHDRDGDGIACEPWAP</sequence>
<dbReference type="Proteomes" id="UP000196655">
    <property type="component" value="Unassembled WGS sequence"/>
</dbReference>
<organism evidence="2 3">
    <name type="scientific">Inquilinus limosus</name>
    <dbReference type="NCBI Taxonomy" id="171674"/>
    <lineage>
        <taxon>Bacteria</taxon>
        <taxon>Pseudomonadati</taxon>
        <taxon>Pseudomonadota</taxon>
        <taxon>Alphaproteobacteria</taxon>
        <taxon>Rhodospirillales</taxon>
        <taxon>Rhodospirillaceae</taxon>
        <taxon>Inquilinus</taxon>
    </lineage>
</organism>
<comment type="caution">
    <text evidence="2">The sequence shown here is derived from an EMBL/GenBank/DDBJ whole genome shotgun (WGS) entry which is preliminary data.</text>
</comment>
<name>A0A211ZMU3_9PROT</name>
<dbReference type="EMBL" id="NHON01000022">
    <property type="protein sequence ID" value="OWJ66595.1"/>
    <property type="molecule type" value="Genomic_DNA"/>
</dbReference>
<gene>
    <name evidence="2" type="ORF">BWR60_13935</name>
</gene>
<reference evidence="3" key="1">
    <citation type="submission" date="2017-05" db="EMBL/GenBank/DDBJ databases">
        <authorList>
            <person name="Macchi M."/>
            <person name="Festa S."/>
            <person name="Coppotelli B.M."/>
            <person name="Morelli I.S."/>
        </authorList>
    </citation>
    <scope>NUCLEOTIDE SEQUENCE [LARGE SCALE GENOMIC DNA]</scope>
    <source>
        <strain evidence="3">I</strain>
    </source>
</reference>
<dbReference type="Pfam" id="PF05901">
    <property type="entry name" value="Excalibur"/>
    <property type="match status" value="1"/>
</dbReference>
<dbReference type="SMART" id="SM00894">
    <property type="entry name" value="Excalibur"/>
    <property type="match status" value="1"/>
</dbReference>
<evidence type="ECO:0000259" key="1">
    <source>
        <dbReference type="SMART" id="SM00894"/>
    </source>
</evidence>